<evidence type="ECO:0000313" key="2">
    <source>
        <dbReference type="EMBL" id="REE66723.1"/>
    </source>
</evidence>
<proteinExistence type="predicted"/>
<keyword evidence="1" id="KW-0472">Membrane</keyword>
<keyword evidence="3" id="KW-1185">Reference proteome</keyword>
<reference evidence="2 3" key="1">
    <citation type="submission" date="2018-08" db="EMBL/GenBank/DDBJ databases">
        <title>Genomic Encyclopedia of Type Strains, Phase III (KMG-III): the genomes of soil and plant-associated and newly described type strains.</title>
        <authorList>
            <person name="Whitman W."/>
        </authorList>
    </citation>
    <scope>NUCLEOTIDE SEQUENCE [LARGE SCALE GENOMIC DNA]</scope>
    <source>
        <strain evidence="2 3">CGMCC 1.10966</strain>
    </source>
</reference>
<gene>
    <name evidence="2" type="ORF">A8990_14722</name>
</gene>
<accession>A0A3D9QTU1</accession>
<dbReference type="Proteomes" id="UP000256304">
    <property type="component" value="Unassembled WGS sequence"/>
</dbReference>
<evidence type="ECO:0000256" key="1">
    <source>
        <dbReference type="SAM" id="Phobius"/>
    </source>
</evidence>
<protein>
    <submittedName>
        <fullName evidence="2">Uncharacterized protein</fullName>
    </submittedName>
</protein>
<keyword evidence="1" id="KW-1133">Transmembrane helix</keyword>
<keyword evidence="1" id="KW-0812">Transmembrane</keyword>
<dbReference type="EMBL" id="QTTN01000047">
    <property type="protein sequence ID" value="REE66723.1"/>
    <property type="molecule type" value="Genomic_DNA"/>
</dbReference>
<feature type="transmembrane region" description="Helical" evidence="1">
    <location>
        <begin position="25"/>
        <end position="45"/>
    </location>
</feature>
<dbReference type="RefSeq" id="WP_181909800.1">
    <property type="nucleotide sequence ID" value="NZ_QTTN01000047.1"/>
</dbReference>
<dbReference type="AlphaFoldDB" id="A0A3D9QTU1"/>
<name>A0A3D9QTU1_9BACL</name>
<organism evidence="2 3">
    <name type="scientific">Paenibacillus taihuensis</name>
    <dbReference type="NCBI Taxonomy" id="1156355"/>
    <lineage>
        <taxon>Bacteria</taxon>
        <taxon>Bacillati</taxon>
        <taxon>Bacillota</taxon>
        <taxon>Bacilli</taxon>
        <taxon>Bacillales</taxon>
        <taxon>Paenibacillaceae</taxon>
        <taxon>Paenibacillus</taxon>
    </lineage>
</organism>
<comment type="caution">
    <text evidence="2">The sequence shown here is derived from an EMBL/GenBank/DDBJ whole genome shotgun (WGS) entry which is preliminary data.</text>
</comment>
<sequence>MTSNDFDPNDRSRSRNRIVKQEKRLILLCIGVAVIMLLSLSRYVFE</sequence>
<evidence type="ECO:0000313" key="3">
    <source>
        <dbReference type="Proteomes" id="UP000256304"/>
    </source>
</evidence>